<gene>
    <name evidence="8" type="ORF">TeGR_g10973</name>
</gene>
<dbReference type="Pfam" id="PF14740">
    <property type="entry name" value="DUF4471"/>
    <property type="match status" value="1"/>
</dbReference>
<feature type="region of interest" description="Disordered" evidence="5">
    <location>
        <begin position="370"/>
        <end position="440"/>
    </location>
</feature>
<dbReference type="Proteomes" id="UP001165060">
    <property type="component" value="Unassembled WGS sequence"/>
</dbReference>
<evidence type="ECO:0000313" key="9">
    <source>
        <dbReference type="Proteomes" id="UP001165060"/>
    </source>
</evidence>
<evidence type="ECO:0000256" key="4">
    <source>
        <dbReference type="ARBA" id="ARBA00022794"/>
    </source>
</evidence>
<comment type="caution">
    <text evidence="8">The sequence shown here is derived from an EMBL/GenBank/DDBJ whole genome shotgun (WGS) entry which is preliminary data.</text>
</comment>
<comment type="similarity">
    <text evidence="2">Belongs to the DNAAF3 family.</text>
</comment>
<evidence type="ECO:0000256" key="5">
    <source>
        <dbReference type="SAM" id="MobiDB-lite"/>
    </source>
</evidence>
<dbReference type="EMBL" id="BRYB01000204">
    <property type="protein sequence ID" value="GMI25173.1"/>
    <property type="molecule type" value="Genomic_DNA"/>
</dbReference>
<keyword evidence="4" id="KW-0970">Cilium biogenesis/degradation</keyword>
<reference evidence="8 9" key="1">
    <citation type="journal article" date="2023" name="Commun. Biol.">
        <title>Genome analysis of Parmales, the sister group of diatoms, reveals the evolutionary specialization of diatoms from phago-mixotrophs to photoautotrophs.</title>
        <authorList>
            <person name="Ban H."/>
            <person name="Sato S."/>
            <person name="Yoshikawa S."/>
            <person name="Yamada K."/>
            <person name="Nakamura Y."/>
            <person name="Ichinomiya M."/>
            <person name="Sato N."/>
            <person name="Blanc-Mathieu R."/>
            <person name="Endo H."/>
            <person name="Kuwata A."/>
            <person name="Ogata H."/>
        </authorList>
    </citation>
    <scope>NUCLEOTIDE SEQUENCE [LARGE SCALE GENOMIC DNA]</scope>
</reference>
<dbReference type="Pfam" id="PF14737">
    <property type="entry name" value="DUF4470"/>
    <property type="match status" value="1"/>
</dbReference>
<evidence type="ECO:0000259" key="6">
    <source>
        <dbReference type="Pfam" id="PF14737"/>
    </source>
</evidence>
<protein>
    <recommendedName>
        <fullName evidence="10">Dynein assembly factor 3, axonemal</fullName>
    </recommendedName>
</protein>
<evidence type="ECO:0000259" key="7">
    <source>
        <dbReference type="Pfam" id="PF14740"/>
    </source>
</evidence>
<proteinExistence type="inferred from homology"/>
<dbReference type="InterPro" id="IPR039304">
    <property type="entry name" value="DNAAF3"/>
</dbReference>
<feature type="domain" description="Dynein assembly factor 3 C-terminal" evidence="7">
    <location>
        <begin position="160"/>
        <end position="530"/>
    </location>
</feature>
<dbReference type="InterPro" id="IPR028235">
    <property type="entry name" value="DNAAF3_C"/>
</dbReference>
<dbReference type="PANTHER" id="PTHR22118:SF14">
    <property type="entry name" value="DYNEIN AXONEMAL ASSEMBLY FACTOR 3"/>
    <property type="match status" value="1"/>
</dbReference>
<comment type="subcellular location">
    <subcellularLocation>
        <location evidence="1">Cytoplasm</location>
    </subcellularLocation>
</comment>
<feature type="compositionally biased region" description="Basic and acidic residues" evidence="5">
    <location>
        <begin position="399"/>
        <end position="434"/>
    </location>
</feature>
<accession>A0ABQ6MFM0</accession>
<sequence>MAGLTPGPPSRNETHASIGLQGMWGFSPALDLLHTSGLSAAASTSSPPSSSDPINILLVSACDVRHVLRTLAARRRHTSLASRPLHFYLLDNPTEVLSRHLLLLYTLTDWEIPIRQRAILFLELYGNCLLQDRTARYMDNAASDLIRLVCDQPSALTDMISLQHLKFRDRDAMESTFKSWSVDVPYDLEGLRDTRLRHFYGERYDAKKNVLDWDYQSRVKVAPAGASIIHIKQYREWRNSGIAFEFGDATYNQPNRSMSSYTPGFMKAGKNQGMKKDVRGFWLDIVVSPYPSFGVSWESPNKFSEDLGLVLNKGTGTEQHRHHTVEVSTYNLMSYLWEIETGAAYTMTKKEDIFSGLGEDASDYVAYSKAVSPPDEAPPDEKKEPEAETPLEEVAAEAAKAEAAKAEAAKEEAAQKAKEVAAEEARKEKEERMEKKRLRQAASRARNIIETLENVTVFPLSGQIGEMYGKNKFEGLFDIVYASQHGSHNVKEEQFKSLLKPDARLVMESGKHVYAVGAKQLPELNKLMLNVVEEGGGWDFVNGDAKDEQGLLDLENFVFKRSS</sequence>
<keyword evidence="9" id="KW-1185">Reference proteome</keyword>
<organism evidence="8 9">
    <name type="scientific">Tetraparma gracilis</name>
    <dbReference type="NCBI Taxonomy" id="2962635"/>
    <lineage>
        <taxon>Eukaryota</taxon>
        <taxon>Sar</taxon>
        <taxon>Stramenopiles</taxon>
        <taxon>Ochrophyta</taxon>
        <taxon>Bolidophyceae</taxon>
        <taxon>Parmales</taxon>
        <taxon>Triparmaceae</taxon>
        <taxon>Tetraparma</taxon>
    </lineage>
</organism>
<evidence type="ECO:0000256" key="2">
    <source>
        <dbReference type="ARBA" id="ARBA00010449"/>
    </source>
</evidence>
<dbReference type="InterPro" id="IPR027974">
    <property type="entry name" value="DUF4470"/>
</dbReference>
<name>A0ABQ6MFM0_9STRA</name>
<evidence type="ECO:0008006" key="10">
    <source>
        <dbReference type="Google" id="ProtNLM"/>
    </source>
</evidence>
<evidence type="ECO:0000313" key="8">
    <source>
        <dbReference type="EMBL" id="GMI25173.1"/>
    </source>
</evidence>
<keyword evidence="3" id="KW-0963">Cytoplasm</keyword>
<evidence type="ECO:0000256" key="1">
    <source>
        <dbReference type="ARBA" id="ARBA00004496"/>
    </source>
</evidence>
<dbReference type="PANTHER" id="PTHR22118">
    <property type="entry name" value="DYNEIN ASSEMBLY FACTOR 3, AXONEMAL"/>
    <property type="match status" value="1"/>
</dbReference>
<feature type="domain" description="DUF4470" evidence="6">
    <location>
        <begin position="23"/>
        <end position="130"/>
    </location>
</feature>
<evidence type="ECO:0000256" key="3">
    <source>
        <dbReference type="ARBA" id="ARBA00022490"/>
    </source>
</evidence>